<sequence length="203" mass="22809">MFVPPPCSRVESLFAMAFTYLRRCCCCDVSWGTMTVAVWTMVCCVMSLMQCGYTLAYTDPRTTQSVVVYSFLIVLNVGSILSAALLVIGTVRMNEVMLRPYMVFETMSFVSYFALEVALVVVLINGDWKNFPLFSTETGSITSDDFKFIYVTVAALIPLFLFIKIPCLLCVLSFYRDILLSGKMSQLPVSYRQEASPLLDDVE</sequence>
<keyword evidence="1" id="KW-0812">Transmembrane</keyword>
<keyword evidence="1" id="KW-1133">Transmembrane helix</keyword>
<keyword evidence="1" id="KW-0472">Membrane</keyword>
<organism evidence="2 3">
    <name type="scientific">Acanthaster planci</name>
    <name type="common">Crown-of-thorns starfish</name>
    <dbReference type="NCBI Taxonomy" id="133434"/>
    <lineage>
        <taxon>Eukaryota</taxon>
        <taxon>Metazoa</taxon>
        <taxon>Echinodermata</taxon>
        <taxon>Eleutherozoa</taxon>
        <taxon>Asterozoa</taxon>
        <taxon>Asteroidea</taxon>
        <taxon>Valvatacea</taxon>
        <taxon>Valvatida</taxon>
        <taxon>Acanthasteridae</taxon>
        <taxon>Acanthaster</taxon>
    </lineage>
</organism>
<dbReference type="GeneID" id="110979154"/>
<dbReference type="Proteomes" id="UP000694845">
    <property type="component" value="Unplaced"/>
</dbReference>
<evidence type="ECO:0000313" key="2">
    <source>
        <dbReference type="Proteomes" id="UP000694845"/>
    </source>
</evidence>
<dbReference type="RefSeq" id="XP_022090408.1">
    <property type="nucleotide sequence ID" value="XM_022234716.1"/>
</dbReference>
<feature type="transmembrane region" description="Helical" evidence="1">
    <location>
        <begin position="31"/>
        <end position="55"/>
    </location>
</feature>
<accession>A0A8B7YB08</accession>
<proteinExistence type="predicted"/>
<dbReference type="OMA" id="MICSLMA"/>
<dbReference type="PANTHER" id="PTHR36694">
    <property type="entry name" value="PASIFLORA 1, ISOFORM A-RELATED"/>
    <property type="match status" value="1"/>
</dbReference>
<protein>
    <submittedName>
        <fullName evidence="3">Uncharacterized protein LOC110979154</fullName>
    </submittedName>
</protein>
<name>A0A8B7YB08_ACAPL</name>
<reference evidence="3" key="1">
    <citation type="submission" date="2025-08" db="UniProtKB">
        <authorList>
            <consortium name="RefSeq"/>
        </authorList>
    </citation>
    <scope>IDENTIFICATION</scope>
</reference>
<dbReference type="PANTHER" id="PTHR36694:SF11">
    <property type="entry name" value="LP21121P-RELATED"/>
    <property type="match status" value="1"/>
</dbReference>
<feature type="transmembrane region" description="Helical" evidence="1">
    <location>
        <begin position="148"/>
        <end position="175"/>
    </location>
</feature>
<keyword evidence="2" id="KW-1185">Reference proteome</keyword>
<feature type="transmembrane region" description="Helical" evidence="1">
    <location>
        <begin position="109"/>
        <end position="128"/>
    </location>
</feature>
<feature type="transmembrane region" description="Helical" evidence="1">
    <location>
        <begin position="67"/>
        <end position="88"/>
    </location>
</feature>
<dbReference type="OrthoDB" id="10427982at2759"/>
<evidence type="ECO:0000313" key="3">
    <source>
        <dbReference type="RefSeq" id="XP_022090408.1"/>
    </source>
</evidence>
<gene>
    <name evidence="3" type="primary">LOC110979154</name>
</gene>
<dbReference type="AlphaFoldDB" id="A0A8B7YB08"/>
<evidence type="ECO:0000256" key="1">
    <source>
        <dbReference type="SAM" id="Phobius"/>
    </source>
</evidence>
<dbReference type="KEGG" id="aplc:110979154"/>